<keyword evidence="3" id="KW-1185">Reference proteome</keyword>
<name>A0ABN2D113_9ACTN</name>
<dbReference type="Proteomes" id="UP001500393">
    <property type="component" value="Unassembled WGS sequence"/>
</dbReference>
<sequence length="115" mass="11607">MTLLTAARIIAAGLSLTTFVFLFLHDSFRSGNLFLVPDLVLCAALLIAAALPRQFAVPALIGAFGMAAGVFATSVSSYAVDGEFGLPSTLGVATSAAMAALLGRTLSTAGKLSQG</sequence>
<keyword evidence="1" id="KW-0472">Membrane</keyword>
<dbReference type="EMBL" id="BAAAOS010000017">
    <property type="protein sequence ID" value="GAA1566936.1"/>
    <property type="molecule type" value="Genomic_DNA"/>
</dbReference>
<keyword evidence="1" id="KW-0812">Transmembrane</keyword>
<gene>
    <name evidence="2" type="ORF">GCM10009789_20540</name>
</gene>
<reference evidence="2 3" key="1">
    <citation type="journal article" date="2019" name="Int. J. Syst. Evol. Microbiol.">
        <title>The Global Catalogue of Microorganisms (GCM) 10K type strain sequencing project: providing services to taxonomists for standard genome sequencing and annotation.</title>
        <authorList>
            <consortium name="The Broad Institute Genomics Platform"/>
            <consortium name="The Broad Institute Genome Sequencing Center for Infectious Disease"/>
            <person name="Wu L."/>
            <person name="Ma J."/>
        </authorList>
    </citation>
    <scope>NUCLEOTIDE SEQUENCE [LARGE SCALE GENOMIC DNA]</scope>
    <source>
        <strain evidence="2 3">JCM 14969</strain>
    </source>
</reference>
<feature type="transmembrane region" description="Helical" evidence="1">
    <location>
        <begin position="57"/>
        <end position="80"/>
    </location>
</feature>
<organism evidence="2 3">
    <name type="scientific">Kribbella sancticallisti</name>
    <dbReference type="NCBI Taxonomy" id="460087"/>
    <lineage>
        <taxon>Bacteria</taxon>
        <taxon>Bacillati</taxon>
        <taxon>Actinomycetota</taxon>
        <taxon>Actinomycetes</taxon>
        <taxon>Propionibacteriales</taxon>
        <taxon>Kribbellaceae</taxon>
        <taxon>Kribbella</taxon>
    </lineage>
</organism>
<keyword evidence="1" id="KW-1133">Transmembrane helix</keyword>
<evidence type="ECO:0000313" key="3">
    <source>
        <dbReference type="Proteomes" id="UP001500393"/>
    </source>
</evidence>
<feature type="transmembrane region" description="Helical" evidence="1">
    <location>
        <begin position="31"/>
        <end position="51"/>
    </location>
</feature>
<evidence type="ECO:0000313" key="2">
    <source>
        <dbReference type="EMBL" id="GAA1566936.1"/>
    </source>
</evidence>
<accession>A0ABN2D113</accession>
<evidence type="ECO:0000256" key="1">
    <source>
        <dbReference type="SAM" id="Phobius"/>
    </source>
</evidence>
<dbReference type="RefSeq" id="WP_344212262.1">
    <property type="nucleotide sequence ID" value="NZ_BAAAOS010000017.1"/>
</dbReference>
<protein>
    <submittedName>
        <fullName evidence="2">Uncharacterized protein</fullName>
    </submittedName>
</protein>
<proteinExistence type="predicted"/>
<comment type="caution">
    <text evidence="2">The sequence shown here is derived from an EMBL/GenBank/DDBJ whole genome shotgun (WGS) entry which is preliminary data.</text>
</comment>
<feature type="transmembrane region" description="Helical" evidence="1">
    <location>
        <begin position="6"/>
        <end position="24"/>
    </location>
</feature>